<keyword evidence="3" id="KW-0032">Aminotransferase</keyword>
<dbReference type="InterPro" id="IPR004839">
    <property type="entry name" value="Aminotransferase_I/II_large"/>
</dbReference>
<dbReference type="CDD" id="cd00609">
    <property type="entry name" value="AAT_like"/>
    <property type="match status" value="1"/>
</dbReference>
<dbReference type="EMBL" id="JAWIZZ010000038">
    <property type="protein sequence ID" value="KAK5780939.1"/>
    <property type="molecule type" value="Genomic_DNA"/>
</dbReference>
<evidence type="ECO:0000313" key="8">
    <source>
        <dbReference type="Proteomes" id="UP001306508"/>
    </source>
</evidence>
<proteinExistence type="inferred from homology"/>
<dbReference type="InterPro" id="IPR015424">
    <property type="entry name" value="PyrdxlP-dep_Trfase"/>
</dbReference>
<keyword evidence="4" id="KW-0808">Transferase</keyword>
<evidence type="ECO:0000256" key="2">
    <source>
        <dbReference type="ARBA" id="ARBA00007441"/>
    </source>
</evidence>
<keyword evidence="8" id="KW-1185">Reference proteome</keyword>
<dbReference type="PANTHER" id="PTHR42790">
    <property type="entry name" value="AMINOTRANSFERASE"/>
    <property type="match status" value="1"/>
</dbReference>
<dbReference type="GO" id="GO:0009074">
    <property type="term" value="P:aromatic amino acid family catabolic process"/>
    <property type="evidence" value="ECO:0007669"/>
    <property type="project" value="TreeGrafter"/>
</dbReference>
<organism evidence="7 8">
    <name type="scientific">Arxiozyma heterogenica</name>
    <dbReference type="NCBI Taxonomy" id="278026"/>
    <lineage>
        <taxon>Eukaryota</taxon>
        <taxon>Fungi</taxon>
        <taxon>Dikarya</taxon>
        <taxon>Ascomycota</taxon>
        <taxon>Saccharomycotina</taxon>
        <taxon>Saccharomycetes</taxon>
        <taxon>Saccharomycetales</taxon>
        <taxon>Saccharomycetaceae</taxon>
        <taxon>Arxiozyma</taxon>
    </lineage>
</organism>
<evidence type="ECO:0000259" key="6">
    <source>
        <dbReference type="Pfam" id="PF00155"/>
    </source>
</evidence>
<dbReference type="GO" id="GO:0047536">
    <property type="term" value="F:2-aminoadipate transaminase activity"/>
    <property type="evidence" value="ECO:0007669"/>
    <property type="project" value="TreeGrafter"/>
</dbReference>
<dbReference type="GO" id="GO:0006571">
    <property type="term" value="P:tyrosine biosynthetic process"/>
    <property type="evidence" value="ECO:0007669"/>
    <property type="project" value="TreeGrafter"/>
</dbReference>
<sequence>MAQLTYQDLENHYSKFISENSLRKKLVTFWLPDPKYSNLEEDSFLKSKKPKDDLIPLSLGLPNPGFFPIKSMDLHIVDHPFDGKDSKEAHNIASVTKKDPNEMNLPFVLQYGDTKGLSPLLDFIEDFVKSVGNQPLYEEWDTIIANGSNDSLFKIFETLADENTTVMVEEFTFVPVLSAVYGAGAKAIPIKLNIPVVNQNNYQDTIDRPFDIKDEGVDVDYLSDLLDNWSTGPYKHLPKPTLLYTVTTGQNPTGVATYMEKKKKIIELAKIHDFIIIEDDPYGYLRMPKFNRLNPEENLYAMDEFSRKRYLEELMIKSYLSLDDDGRVLRLETFSKVFSPGLRLSFISGNKYLIKQIHDYTDISTRGASSVSQSLVYSTLQTISKRDNKPMVEAWLDWIIQVAKEYTNRRNHILKAAYESESFKKGYFSVIEPSAGMFVDFEINFDSLNGEFSVIEGMNRIEKYFIKNGLGVVLGYKMALDTELSKDHCGLIRTAISFADKPEDLVEAINRLNISCIEFFEKRLESI</sequence>
<name>A0AAN7WLQ1_9SACH</name>
<evidence type="ECO:0000256" key="4">
    <source>
        <dbReference type="ARBA" id="ARBA00022679"/>
    </source>
</evidence>
<dbReference type="InterPro" id="IPR015421">
    <property type="entry name" value="PyrdxlP-dep_Trfase_major"/>
</dbReference>
<evidence type="ECO:0000256" key="1">
    <source>
        <dbReference type="ARBA" id="ARBA00001933"/>
    </source>
</evidence>
<accession>A0AAN7WLQ1</accession>
<dbReference type="GO" id="GO:0008793">
    <property type="term" value="F:aromatic-amino-acid transaminase activity"/>
    <property type="evidence" value="ECO:0007669"/>
    <property type="project" value="TreeGrafter"/>
</dbReference>
<dbReference type="Proteomes" id="UP001306508">
    <property type="component" value="Unassembled WGS sequence"/>
</dbReference>
<keyword evidence="5" id="KW-0663">Pyridoxal phosphate</keyword>
<comment type="caution">
    <text evidence="7">The sequence shown here is derived from an EMBL/GenBank/DDBJ whole genome shotgun (WGS) entry which is preliminary data.</text>
</comment>
<protein>
    <recommendedName>
        <fullName evidence="6">Aminotransferase class I/classII large domain-containing protein</fullName>
    </recommendedName>
</protein>
<comment type="similarity">
    <text evidence="2">Belongs to the class-I pyridoxal-phosphate-dependent aminotransferase family.</text>
</comment>
<dbReference type="Pfam" id="PF00155">
    <property type="entry name" value="Aminotran_1_2"/>
    <property type="match status" value="1"/>
</dbReference>
<comment type="cofactor">
    <cofactor evidence="1">
        <name>pyridoxal 5'-phosphate</name>
        <dbReference type="ChEBI" id="CHEBI:597326"/>
    </cofactor>
</comment>
<feature type="domain" description="Aminotransferase class I/classII large" evidence="6">
    <location>
        <begin position="108"/>
        <end position="439"/>
    </location>
</feature>
<gene>
    <name evidence="7" type="ORF">RI543_001326</name>
</gene>
<dbReference type="AlphaFoldDB" id="A0AAN7WLQ1"/>
<evidence type="ECO:0000256" key="3">
    <source>
        <dbReference type="ARBA" id="ARBA00022576"/>
    </source>
</evidence>
<dbReference type="SUPFAM" id="SSF53383">
    <property type="entry name" value="PLP-dependent transferases"/>
    <property type="match status" value="1"/>
</dbReference>
<evidence type="ECO:0000313" key="7">
    <source>
        <dbReference type="EMBL" id="KAK5780939.1"/>
    </source>
</evidence>
<evidence type="ECO:0000256" key="5">
    <source>
        <dbReference type="ARBA" id="ARBA00022898"/>
    </source>
</evidence>
<dbReference type="GO" id="GO:0030170">
    <property type="term" value="F:pyridoxal phosphate binding"/>
    <property type="evidence" value="ECO:0007669"/>
    <property type="project" value="InterPro"/>
</dbReference>
<dbReference type="GO" id="GO:0019878">
    <property type="term" value="P:lysine biosynthetic process via aminoadipic acid"/>
    <property type="evidence" value="ECO:0007669"/>
    <property type="project" value="TreeGrafter"/>
</dbReference>
<dbReference type="InterPro" id="IPR050859">
    <property type="entry name" value="Class-I_PLP-dep_aminotransf"/>
</dbReference>
<reference evidence="8" key="1">
    <citation type="submission" date="2023-07" db="EMBL/GenBank/DDBJ databases">
        <title>A draft genome of Kazachstania heterogenica Y-27499.</title>
        <authorList>
            <person name="Donic C."/>
            <person name="Kralova J.S."/>
            <person name="Fidel L."/>
            <person name="Ben-Dor S."/>
            <person name="Jung S."/>
        </authorList>
    </citation>
    <scope>NUCLEOTIDE SEQUENCE [LARGE SCALE GENOMIC DNA]</scope>
    <source>
        <strain evidence="8">Y27499</strain>
    </source>
</reference>
<dbReference type="PANTHER" id="PTHR42790:SF2">
    <property type="entry name" value="AROMATIC AMINO ACID AMINOTRANSFERASE 2"/>
    <property type="match status" value="1"/>
</dbReference>
<dbReference type="Gene3D" id="3.40.640.10">
    <property type="entry name" value="Type I PLP-dependent aspartate aminotransferase-like (Major domain)"/>
    <property type="match status" value="1"/>
</dbReference>